<dbReference type="InterPro" id="IPR026891">
    <property type="entry name" value="Fn3-like"/>
</dbReference>
<protein>
    <submittedName>
        <fullName evidence="7">Probable beta-D-xylosidase 5</fullName>
    </submittedName>
</protein>
<dbReference type="Gene3D" id="2.60.40.10">
    <property type="entry name" value="Immunoglobulins"/>
    <property type="match status" value="1"/>
</dbReference>
<proteinExistence type="predicted"/>
<dbReference type="InterPro" id="IPR002772">
    <property type="entry name" value="Glyco_hydro_3_C"/>
</dbReference>
<gene>
    <name evidence="7" type="primary">LOC120263559</name>
</gene>
<name>A0AB40BK78_DIOCR</name>
<sequence length="809" mass="88641">MASSTKMPNNIILLLLLFLCLSSSFTTSFSAHVCDPDRYKKLSLDMKNFPFCDISQPYAVRVKSLVNSMTTPEKVAQLGNNADGVPRLGLPKYNWWSEALHGVSNVGGGSYFDSQVPGATSFPTPITTTSSFNELLWKNIGQAISTEARAMYNMNHAGLTFWSPNINVVRDPRWGRILETPGEDPYTVGRYAVNFVRGMQDLIGNETSKDPNTRSLKVSTCCKHYAAYDLDSWSTSGSLATDRLHFNSDVTEQDMVETFQRPFEVCVKEGDVSSVMCSYNSVNGIPACADPRLMKGTFRDEWNLHGYIVSDCDSIETMVDDLQWMNDEPENAVAQVMRAGLDLDCMTFYQKYLGNTLAKGLIKEKDMDRALMNNYMVLMRLGYFDNFPEFANLGKADICSQANINLALDAAKQGIVLLKNNKTQKSFLPLDPVQFKGKTIAVVGPHANATKVMIGNYAGVPCRYVSPKDGIAKYANVQYQMGCADVMCRNGSLIWPAVRAARTADATVIVVGLDETIEREGLDRENMELPGYQLQFITQVAHVASGPVVVVILSAGPVNILSLQQNPDIDSILWAGYPGQEGGQAIADVIFGQYNPAGRLPVTWYPPEYVWQLPMTSMQFRPIQSLGYPGRTYKFYSGPSIYPFGYGLSYTQFQYTVVNSTSSIDKQLGTIQHCYTLEYTKSGAAAPPCNAAIVDDLQCVDGDLNIVVNVKNTGQIDGDNVVMVYSQAPAGIAGVPIKKVVGFQKVFVKAGATQTVTFSMNSCESLSIVTESAYVALPAGQHTIIVGTDGSADTVIRTPLKVNINKQGS</sequence>
<keyword evidence="3" id="KW-0326">Glycosidase</keyword>
<dbReference type="Pfam" id="PF01915">
    <property type="entry name" value="Glyco_hydro_3_C"/>
    <property type="match status" value="1"/>
</dbReference>
<dbReference type="InterPro" id="IPR036881">
    <property type="entry name" value="Glyco_hydro_3_C_sf"/>
</dbReference>
<feature type="domain" description="Fibronectin type III-like" evidence="5">
    <location>
        <begin position="720"/>
        <end position="790"/>
    </location>
</feature>
<dbReference type="FunFam" id="3.40.50.1700:FF:000001">
    <property type="entry name" value="probable beta-D-xylosidase 2"/>
    <property type="match status" value="1"/>
</dbReference>
<dbReference type="Gene3D" id="3.40.50.1700">
    <property type="entry name" value="Glycoside hydrolase family 3 C-terminal domain"/>
    <property type="match status" value="1"/>
</dbReference>
<evidence type="ECO:0000256" key="1">
    <source>
        <dbReference type="ARBA" id="ARBA00022729"/>
    </source>
</evidence>
<dbReference type="InterPro" id="IPR036962">
    <property type="entry name" value="Glyco_hydro_3_N_sf"/>
</dbReference>
<dbReference type="AlphaFoldDB" id="A0AB40BK78"/>
<dbReference type="GO" id="GO:0045493">
    <property type="term" value="P:xylan catabolic process"/>
    <property type="evidence" value="ECO:0007669"/>
    <property type="project" value="InterPro"/>
</dbReference>
<keyword evidence="2" id="KW-0378">Hydrolase</keyword>
<dbReference type="GO" id="GO:0009044">
    <property type="term" value="F:xylan 1,4-beta-xylosidase activity"/>
    <property type="evidence" value="ECO:0007669"/>
    <property type="project" value="InterPro"/>
</dbReference>
<dbReference type="InterPro" id="IPR017853">
    <property type="entry name" value="GH"/>
</dbReference>
<dbReference type="PANTHER" id="PTHR42721:SF11">
    <property type="entry name" value="BETA-D-XYLOSIDASE 5-RELATED"/>
    <property type="match status" value="1"/>
</dbReference>
<evidence type="ECO:0000313" key="7">
    <source>
        <dbReference type="RefSeq" id="XP_039127445.1"/>
    </source>
</evidence>
<accession>A0AB40BK78</accession>
<dbReference type="Pfam" id="PF00933">
    <property type="entry name" value="Glyco_hydro_3"/>
    <property type="match status" value="1"/>
</dbReference>
<dbReference type="InterPro" id="IPR001764">
    <property type="entry name" value="Glyco_hydro_3_N"/>
</dbReference>
<dbReference type="SUPFAM" id="SSF52279">
    <property type="entry name" value="Beta-D-glucan exohydrolase, C-terminal domain"/>
    <property type="match status" value="1"/>
</dbReference>
<dbReference type="FunFam" id="3.20.20.300:FF:000010">
    <property type="entry name" value="Putative beta-D-xylosidase 5"/>
    <property type="match status" value="1"/>
</dbReference>
<dbReference type="Gene3D" id="3.20.20.300">
    <property type="entry name" value="Glycoside hydrolase, family 3, N-terminal domain"/>
    <property type="match status" value="1"/>
</dbReference>
<reference evidence="7" key="1">
    <citation type="submission" date="2025-08" db="UniProtKB">
        <authorList>
            <consortium name="RefSeq"/>
        </authorList>
    </citation>
    <scope>IDENTIFICATION</scope>
</reference>
<dbReference type="InterPro" id="IPR044993">
    <property type="entry name" value="BXL"/>
</dbReference>
<evidence type="ECO:0000313" key="6">
    <source>
        <dbReference type="Proteomes" id="UP001515500"/>
    </source>
</evidence>
<dbReference type="Proteomes" id="UP001515500">
    <property type="component" value="Chromosome 6"/>
</dbReference>
<evidence type="ECO:0000259" key="5">
    <source>
        <dbReference type="SMART" id="SM01217"/>
    </source>
</evidence>
<dbReference type="GO" id="GO:0031222">
    <property type="term" value="P:arabinan catabolic process"/>
    <property type="evidence" value="ECO:0007669"/>
    <property type="project" value="TreeGrafter"/>
</dbReference>
<dbReference type="RefSeq" id="XP_039127445.1">
    <property type="nucleotide sequence ID" value="XM_039271511.1"/>
</dbReference>
<dbReference type="InterPro" id="IPR013783">
    <property type="entry name" value="Ig-like_fold"/>
</dbReference>
<evidence type="ECO:0000256" key="4">
    <source>
        <dbReference type="SAM" id="SignalP"/>
    </source>
</evidence>
<evidence type="ECO:0000256" key="3">
    <source>
        <dbReference type="ARBA" id="ARBA00023295"/>
    </source>
</evidence>
<dbReference type="SUPFAM" id="SSF51445">
    <property type="entry name" value="(Trans)glycosidases"/>
    <property type="match status" value="1"/>
</dbReference>
<dbReference type="GeneID" id="120263559"/>
<dbReference type="PANTHER" id="PTHR42721">
    <property type="entry name" value="SUGAR HYDROLASE-RELATED"/>
    <property type="match status" value="1"/>
</dbReference>
<feature type="chain" id="PRO_5044297489" evidence="4">
    <location>
        <begin position="27"/>
        <end position="809"/>
    </location>
</feature>
<evidence type="ECO:0000256" key="2">
    <source>
        <dbReference type="ARBA" id="ARBA00022801"/>
    </source>
</evidence>
<keyword evidence="6" id="KW-1185">Reference proteome</keyword>
<keyword evidence="1 4" id="KW-0732">Signal</keyword>
<organism evidence="6 7">
    <name type="scientific">Dioscorea cayennensis subsp. rotundata</name>
    <name type="common">White Guinea yam</name>
    <name type="synonym">Dioscorea rotundata</name>
    <dbReference type="NCBI Taxonomy" id="55577"/>
    <lineage>
        <taxon>Eukaryota</taxon>
        <taxon>Viridiplantae</taxon>
        <taxon>Streptophyta</taxon>
        <taxon>Embryophyta</taxon>
        <taxon>Tracheophyta</taxon>
        <taxon>Spermatophyta</taxon>
        <taxon>Magnoliopsida</taxon>
        <taxon>Liliopsida</taxon>
        <taxon>Dioscoreales</taxon>
        <taxon>Dioscoreaceae</taxon>
        <taxon>Dioscorea</taxon>
    </lineage>
</organism>
<feature type="signal peptide" evidence="4">
    <location>
        <begin position="1"/>
        <end position="26"/>
    </location>
</feature>
<dbReference type="SMART" id="SM01217">
    <property type="entry name" value="Fn3_like"/>
    <property type="match status" value="1"/>
</dbReference>
<dbReference type="GO" id="GO:0046556">
    <property type="term" value="F:alpha-L-arabinofuranosidase activity"/>
    <property type="evidence" value="ECO:0007669"/>
    <property type="project" value="TreeGrafter"/>
</dbReference>
<dbReference type="Pfam" id="PF14310">
    <property type="entry name" value="Fn3-like"/>
    <property type="match status" value="1"/>
</dbReference>